<gene>
    <name evidence="2" type="ORF">SAMN04487988_12215</name>
</gene>
<keyword evidence="1" id="KW-0812">Transmembrane</keyword>
<name>A0A1I2XTF8_9BACT</name>
<feature type="transmembrane region" description="Helical" evidence="1">
    <location>
        <begin position="20"/>
        <end position="37"/>
    </location>
</feature>
<sequence length="68" mass="7854">MYIHVFIFVNLRGIDLNNMILFLILGVLIPTLIHFLLSKLNILSKFFLGEENEGKGVFNFTLKRNSTL</sequence>
<dbReference type="STRING" id="435880.SAMN04487988_12215"/>
<accession>A0A1I2XTF8</accession>
<dbReference type="EMBL" id="FOPC01000022">
    <property type="protein sequence ID" value="SFH16006.1"/>
    <property type="molecule type" value="Genomic_DNA"/>
</dbReference>
<dbReference type="AlphaFoldDB" id="A0A1I2XTF8"/>
<keyword evidence="1" id="KW-0472">Membrane</keyword>
<keyword evidence="3" id="KW-1185">Reference proteome</keyword>
<evidence type="ECO:0000256" key="1">
    <source>
        <dbReference type="SAM" id="Phobius"/>
    </source>
</evidence>
<protein>
    <submittedName>
        <fullName evidence="2">Uncharacterized protein</fullName>
    </submittedName>
</protein>
<evidence type="ECO:0000313" key="3">
    <source>
        <dbReference type="Proteomes" id="UP000199642"/>
    </source>
</evidence>
<evidence type="ECO:0000313" key="2">
    <source>
        <dbReference type="EMBL" id="SFH16006.1"/>
    </source>
</evidence>
<keyword evidence="1" id="KW-1133">Transmembrane helix</keyword>
<dbReference type="Proteomes" id="UP000199642">
    <property type="component" value="Unassembled WGS sequence"/>
</dbReference>
<proteinExistence type="predicted"/>
<reference evidence="3" key="1">
    <citation type="submission" date="2016-10" db="EMBL/GenBank/DDBJ databases">
        <authorList>
            <person name="Varghese N."/>
            <person name="Submissions S."/>
        </authorList>
    </citation>
    <scope>NUCLEOTIDE SEQUENCE [LARGE SCALE GENOMIC DNA]</scope>
    <source>
        <strain evidence="3">DSM 19315</strain>
    </source>
</reference>
<organism evidence="2 3">
    <name type="scientific">Algoriphagus hitonicola</name>
    <dbReference type="NCBI Taxonomy" id="435880"/>
    <lineage>
        <taxon>Bacteria</taxon>
        <taxon>Pseudomonadati</taxon>
        <taxon>Bacteroidota</taxon>
        <taxon>Cytophagia</taxon>
        <taxon>Cytophagales</taxon>
        <taxon>Cyclobacteriaceae</taxon>
        <taxon>Algoriphagus</taxon>
    </lineage>
</organism>